<feature type="non-terminal residue" evidence="3">
    <location>
        <position position="133"/>
    </location>
</feature>
<evidence type="ECO:0000256" key="1">
    <source>
        <dbReference type="ARBA" id="ARBA00006817"/>
    </source>
</evidence>
<comment type="caution">
    <text evidence="3">The sequence shown here is derived from an EMBL/GenBank/DDBJ whole genome shotgun (WGS) entry which is preliminary data.</text>
</comment>
<gene>
    <name evidence="3" type="ORF">ETSY2_25220</name>
</gene>
<dbReference type="HOGENOM" id="CLU_108923_9_1_7"/>
<dbReference type="InterPro" id="IPR013538">
    <property type="entry name" value="ASHA1/2-like_C"/>
</dbReference>
<reference evidence="3 4" key="1">
    <citation type="journal article" date="2014" name="Nature">
        <title>An environmental bacterial taxon with a large and distinct metabolic repertoire.</title>
        <authorList>
            <person name="Wilson M.C."/>
            <person name="Mori T."/>
            <person name="Ruckert C."/>
            <person name="Uria A.R."/>
            <person name="Helf M.J."/>
            <person name="Takada K."/>
            <person name="Gernert C."/>
            <person name="Steffens U.A."/>
            <person name="Heycke N."/>
            <person name="Schmitt S."/>
            <person name="Rinke C."/>
            <person name="Helfrich E.J."/>
            <person name="Brachmann A.O."/>
            <person name="Gurgui C."/>
            <person name="Wakimoto T."/>
            <person name="Kracht M."/>
            <person name="Crusemann M."/>
            <person name="Hentschel U."/>
            <person name="Abe I."/>
            <person name="Matsunaga S."/>
            <person name="Kalinowski J."/>
            <person name="Takeyama H."/>
            <person name="Piel J."/>
        </authorList>
    </citation>
    <scope>NUCLEOTIDE SEQUENCE [LARGE SCALE GENOMIC DNA]</scope>
    <source>
        <strain evidence="4">TSY2</strain>
    </source>
</reference>
<organism evidence="3 4">
    <name type="scientific">Candidatus Entotheonella gemina</name>
    <dbReference type="NCBI Taxonomy" id="1429439"/>
    <lineage>
        <taxon>Bacteria</taxon>
        <taxon>Pseudomonadati</taxon>
        <taxon>Nitrospinota/Tectimicrobiota group</taxon>
        <taxon>Candidatus Tectimicrobiota</taxon>
        <taxon>Candidatus Entotheonellia</taxon>
        <taxon>Candidatus Entotheonellales</taxon>
        <taxon>Candidatus Entotheonellaceae</taxon>
        <taxon>Candidatus Entotheonella</taxon>
    </lineage>
</organism>
<protein>
    <recommendedName>
        <fullName evidence="2">Activator of Hsp90 ATPase homologue 1/2-like C-terminal domain-containing protein</fullName>
    </recommendedName>
</protein>
<accession>W4M5Y3</accession>
<proteinExistence type="inferred from homology"/>
<name>W4M5Y3_9BACT</name>
<dbReference type="Proteomes" id="UP000019140">
    <property type="component" value="Unassembled WGS sequence"/>
</dbReference>
<evidence type="ECO:0000313" key="4">
    <source>
        <dbReference type="Proteomes" id="UP000019140"/>
    </source>
</evidence>
<feature type="domain" description="Activator of Hsp90 ATPase homologue 1/2-like C-terminal" evidence="2">
    <location>
        <begin position="16"/>
        <end position="126"/>
    </location>
</feature>
<dbReference type="Gene3D" id="3.30.530.20">
    <property type="match status" value="1"/>
</dbReference>
<comment type="similarity">
    <text evidence="1">Belongs to the AHA1 family.</text>
</comment>
<sequence length="133" mass="15397">MNPIYIDLTCDQWYPHPRQTVWAAITNAEAIAQWLFETDFEPFVGKTFTLPTNDIGTWACTVLELIPPHRMTWLMQSPDIPERTLVVFTLWEVDGGTRLKVRHRGPAKPEHREDITEGWPGKLKHLLVHIPSD</sequence>
<dbReference type="AlphaFoldDB" id="W4M5Y3"/>
<evidence type="ECO:0000313" key="3">
    <source>
        <dbReference type="EMBL" id="ETX05047.1"/>
    </source>
</evidence>
<evidence type="ECO:0000259" key="2">
    <source>
        <dbReference type="Pfam" id="PF08327"/>
    </source>
</evidence>
<dbReference type="EMBL" id="AZHX01001053">
    <property type="protein sequence ID" value="ETX05047.1"/>
    <property type="molecule type" value="Genomic_DNA"/>
</dbReference>
<dbReference type="Pfam" id="PF08327">
    <property type="entry name" value="AHSA1"/>
    <property type="match status" value="1"/>
</dbReference>
<dbReference type="InterPro" id="IPR023393">
    <property type="entry name" value="START-like_dom_sf"/>
</dbReference>
<dbReference type="CDD" id="cd07814">
    <property type="entry name" value="SRPBCC_CalC_Aha1-like"/>
    <property type="match status" value="1"/>
</dbReference>
<dbReference type="SUPFAM" id="SSF55961">
    <property type="entry name" value="Bet v1-like"/>
    <property type="match status" value="1"/>
</dbReference>
<keyword evidence="4" id="KW-1185">Reference proteome</keyword>